<dbReference type="PANTHER" id="PTHR12558:SF13">
    <property type="entry name" value="CELL DIVISION CYCLE PROTEIN 27 HOMOLOG"/>
    <property type="match status" value="1"/>
</dbReference>
<dbReference type="RefSeq" id="WP_353686392.1">
    <property type="nucleotide sequence ID" value="NZ_CP144374.1"/>
</dbReference>
<dbReference type="InterPro" id="IPR011990">
    <property type="entry name" value="TPR-like_helical_dom_sf"/>
</dbReference>
<evidence type="ECO:0000313" key="2">
    <source>
        <dbReference type="EMBL" id="XCH48752.1"/>
    </source>
</evidence>
<dbReference type="KEGG" id="tob:V4D31_01035"/>
<dbReference type="PANTHER" id="PTHR12558">
    <property type="entry name" value="CELL DIVISION CYCLE 16,23,27"/>
    <property type="match status" value="1"/>
</dbReference>
<accession>A0AAU8H1V4</accession>
<dbReference type="Pfam" id="PF13432">
    <property type="entry name" value="TPR_16"/>
    <property type="match status" value="1"/>
</dbReference>
<keyword evidence="1" id="KW-0732">Signal</keyword>
<feature type="chain" id="PRO_5043571730" evidence="1">
    <location>
        <begin position="20"/>
        <end position="526"/>
    </location>
</feature>
<proteinExistence type="predicted"/>
<sequence>MKTLISIIAIILFFSITCADDALKKGEDFLKTENYLQAKEFFQKFTEDPKFADKALLGLAKAEYFLGNYYEATIPLKRILRDFKNSPAVNEANLYMGLTNFKIGRLREAEYYLEKVQPPFEKQAMIGRGWIALYRGDLKTVQQVLDRLDRKDFNEPDNALLRIKYLAMSGRADEALKEFNKNLKLRKSLYDLDRAEVLIKANKFTEAENVLKKFIERSIRLSDTIRAKKMLFEMYFSQGRTEEALKIGKEIYFYIPTDDVRLKIYSIYMNNKNYDDALRMLFLFRDKELKNRKIEEFLKIIMHESPEKAAYYIVKIYPFLSVDSSLLIQSAQFLISQGKYNEAKNLLRKIQTGPRRTEAVIPYSKILIKEGKYKEAKKLLEPLKEKNLQATALYAQILAQEGDKLTALSYLRKVSKSINDTEVLTLLGDLEYSNGDRKKAIHYWLEASKLGNAEASLKAADYFYLSKKTKEAIHYYKKAIELGIKDSESLMWAYYQYGKLAHDKKYLEKVAASGGKLSEAAKALLH</sequence>
<dbReference type="AlphaFoldDB" id="A0AAU8H1V4"/>
<protein>
    <submittedName>
        <fullName evidence="2">Tetratricopeptide repeat protein</fullName>
    </submittedName>
</protein>
<gene>
    <name evidence="2" type="ORF">V4D31_01035</name>
</gene>
<name>A0AAU8H1V4_9BACT</name>
<dbReference type="SUPFAM" id="SSF48452">
    <property type="entry name" value="TPR-like"/>
    <property type="match status" value="2"/>
</dbReference>
<dbReference type="Gene3D" id="1.25.40.10">
    <property type="entry name" value="Tetratricopeptide repeat domain"/>
    <property type="match status" value="4"/>
</dbReference>
<dbReference type="EMBL" id="CP144374">
    <property type="protein sequence ID" value="XCH48752.1"/>
    <property type="molecule type" value="Genomic_DNA"/>
</dbReference>
<organism evidence="2">
    <name type="scientific">Thermodesulfovibrio obliviosus</name>
    <dbReference type="NCBI Taxonomy" id="3118332"/>
    <lineage>
        <taxon>Bacteria</taxon>
        <taxon>Pseudomonadati</taxon>
        <taxon>Nitrospirota</taxon>
        <taxon>Thermodesulfovibrionia</taxon>
        <taxon>Thermodesulfovibrionales</taxon>
        <taxon>Thermodesulfovibrionaceae</taxon>
        <taxon>Thermodesulfovibrio</taxon>
    </lineage>
</organism>
<reference evidence="2" key="1">
    <citation type="submission" date="2024-01" db="EMBL/GenBank/DDBJ databases">
        <title>The first autotrophic representatives of the genus Thermodesulfovibrio.</title>
        <authorList>
            <person name="Maltseva A.I."/>
            <person name="Elcheninov A.G."/>
            <person name="Kublanov I.V."/>
            <person name="Lebedinsky A.V."/>
            <person name="Frolov E.N."/>
        </authorList>
    </citation>
    <scope>NUCLEOTIDE SEQUENCE</scope>
    <source>
        <strain evidence="2">3462-1</strain>
    </source>
</reference>
<dbReference type="SUPFAM" id="SSF81901">
    <property type="entry name" value="HCP-like"/>
    <property type="match status" value="1"/>
</dbReference>
<evidence type="ECO:0000256" key="1">
    <source>
        <dbReference type="SAM" id="SignalP"/>
    </source>
</evidence>
<feature type="signal peptide" evidence="1">
    <location>
        <begin position="1"/>
        <end position="19"/>
    </location>
</feature>
<dbReference type="Pfam" id="PF14559">
    <property type="entry name" value="TPR_19"/>
    <property type="match status" value="1"/>
</dbReference>